<organism evidence="2 3">
    <name type="scientific">Actinoalloteichus fjordicus</name>
    <dbReference type="NCBI Taxonomy" id="1612552"/>
    <lineage>
        <taxon>Bacteria</taxon>
        <taxon>Bacillati</taxon>
        <taxon>Actinomycetota</taxon>
        <taxon>Actinomycetes</taxon>
        <taxon>Pseudonocardiales</taxon>
        <taxon>Pseudonocardiaceae</taxon>
        <taxon>Actinoalloteichus</taxon>
    </lineage>
</organism>
<dbReference type="AlphaFoldDB" id="A0AAC9L9Z0"/>
<accession>A0AAC9L9Z0</accession>
<proteinExistence type="predicted"/>
<name>A0AAC9L9Z0_9PSEU</name>
<feature type="chain" id="PRO_5042029590" evidence="1">
    <location>
        <begin position="29"/>
        <end position="158"/>
    </location>
</feature>
<sequence>MQRIVRSVCSMLAVVGFLLTMGGFTAAAASPAGEDPGTSAVSCSGTVSYSRTLSSGVGELAIFYNSSNGGTNSACFYHRGASYGVAAPTYVRAYRCVESSGEGLPCTIDTSSSADLGDFAYYAGPRGVTGTANRCVAAVGYIEWGGLRQQISSGRQGC</sequence>
<keyword evidence="1" id="KW-0732">Signal</keyword>
<evidence type="ECO:0000313" key="3">
    <source>
        <dbReference type="Proteomes" id="UP000185511"/>
    </source>
</evidence>
<gene>
    <name evidence="2" type="ORF">UA74_09270</name>
</gene>
<evidence type="ECO:0000313" key="2">
    <source>
        <dbReference type="EMBL" id="APU13918.1"/>
    </source>
</evidence>
<keyword evidence="3" id="KW-1185">Reference proteome</keyword>
<feature type="signal peptide" evidence="1">
    <location>
        <begin position="1"/>
        <end position="28"/>
    </location>
</feature>
<dbReference type="Proteomes" id="UP000185511">
    <property type="component" value="Chromosome"/>
</dbReference>
<dbReference type="KEGG" id="acad:UA74_09270"/>
<evidence type="ECO:0000256" key="1">
    <source>
        <dbReference type="SAM" id="SignalP"/>
    </source>
</evidence>
<protein>
    <submittedName>
        <fullName evidence="2">Uncharacterized protein</fullName>
    </submittedName>
</protein>
<dbReference type="EMBL" id="CP016076">
    <property type="protein sequence ID" value="APU13918.1"/>
    <property type="molecule type" value="Genomic_DNA"/>
</dbReference>
<reference evidence="3" key="1">
    <citation type="submission" date="2016-06" db="EMBL/GenBank/DDBJ databases">
        <title>Complete genome sequence of Actinoalloteichus fjordicus DSM 46855 (=ADI127-17), type strain of the new species Actinoalloteichus fjordicus.</title>
        <authorList>
            <person name="Ruckert C."/>
            <person name="Nouioui I."/>
            <person name="Willmese J."/>
            <person name="van Wezel G."/>
            <person name="Klenk H.-P."/>
            <person name="Kalinowski J."/>
            <person name="Zotchev S.B."/>
        </authorList>
    </citation>
    <scope>NUCLEOTIDE SEQUENCE [LARGE SCALE GENOMIC DNA]</scope>
    <source>
        <strain evidence="3">ADI127-7</strain>
    </source>
</reference>